<dbReference type="GO" id="GO:0006817">
    <property type="term" value="P:phosphate ion transport"/>
    <property type="evidence" value="ECO:0007669"/>
    <property type="project" value="TreeGrafter"/>
</dbReference>
<evidence type="ECO:0000256" key="5">
    <source>
        <dbReference type="ARBA" id="ARBA00023136"/>
    </source>
</evidence>
<dbReference type="Pfam" id="PF03105">
    <property type="entry name" value="SPX"/>
    <property type="match status" value="2"/>
</dbReference>
<accession>A0A2P6N4Z4</accession>
<evidence type="ECO:0000256" key="3">
    <source>
        <dbReference type="ARBA" id="ARBA00022692"/>
    </source>
</evidence>
<keyword evidence="11" id="KW-1185">Reference proteome</keyword>
<name>A0A2P6N4Z4_9EUKA</name>
<reference evidence="10 11" key="1">
    <citation type="journal article" date="2018" name="Genome Biol. Evol.">
        <title>Multiple Roots of Fruiting Body Formation in Amoebozoa.</title>
        <authorList>
            <person name="Hillmann F."/>
            <person name="Forbes G."/>
            <person name="Novohradska S."/>
            <person name="Ferling I."/>
            <person name="Riege K."/>
            <person name="Groth M."/>
            <person name="Westermann M."/>
            <person name="Marz M."/>
            <person name="Spaller T."/>
            <person name="Winckler T."/>
            <person name="Schaap P."/>
            <person name="Glockner G."/>
        </authorList>
    </citation>
    <scope>NUCLEOTIDE SEQUENCE [LARGE SCALE GENOMIC DNA]</scope>
    <source>
        <strain evidence="10 11">Jena</strain>
    </source>
</reference>
<dbReference type="PANTHER" id="PTHR10783">
    <property type="entry name" value="XENOTROPIC AND POLYTROPIC RETROVIRUS RECEPTOR 1-RELATED"/>
    <property type="match status" value="1"/>
</dbReference>
<keyword evidence="4 7" id="KW-1133">Transmembrane helix</keyword>
<protein>
    <submittedName>
        <fullName evidence="10">SPX domain-containing protein</fullName>
    </submittedName>
</protein>
<dbReference type="OrthoDB" id="9970435at2759"/>
<evidence type="ECO:0000313" key="11">
    <source>
        <dbReference type="Proteomes" id="UP000241769"/>
    </source>
</evidence>
<feature type="compositionally biased region" description="Basic and acidic residues" evidence="6">
    <location>
        <begin position="222"/>
        <end position="236"/>
    </location>
</feature>
<dbReference type="PANTHER" id="PTHR10783:SF103">
    <property type="entry name" value="SOLUTE CARRIER FAMILY 53 MEMBER 1"/>
    <property type="match status" value="1"/>
</dbReference>
<organism evidence="10 11">
    <name type="scientific">Planoprotostelium fungivorum</name>
    <dbReference type="NCBI Taxonomy" id="1890364"/>
    <lineage>
        <taxon>Eukaryota</taxon>
        <taxon>Amoebozoa</taxon>
        <taxon>Evosea</taxon>
        <taxon>Variosea</taxon>
        <taxon>Cavosteliida</taxon>
        <taxon>Cavosteliaceae</taxon>
        <taxon>Planoprotostelium</taxon>
    </lineage>
</organism>
<dbReference type="PROSITE" id="PS51382">
    <property type="entry name" value="SPX"/>
    <property type="match status" value="1"/>
</dbReference>
<evidence type="ECO:0000256" key="7">
    <source>
        <dbReference type="SAM" id="Phobius"/>
    </source>
</evidence>
<evidence type="ECO:0000259" key="8">
    <source>
        <dbReference type="PROSITE" id="PS51380"/>
    </source>
</evidence>
<dbReference type="GO" id="GO:0000822">
    <property type="term" value="F:inositol hexakisphosphate binding"/>
    <property type="evidence" value="ECO:0007669"/>
    <property type="project" value="TreeGrafter"/>
</dbReference>
<feature type="domain" description="SPX" evidence="9">
    <location>
        <begin position="1"/>
        <end position="351"/>
    </location>
</feature>
<comment type="subcellular location">
    <subcellularLocation>
        <location evidence="1">Membrane</location>
        <topology evidence="1">Multi-pass membrane protein</topology>
    </subcellularLocation>
</comment>
<dbReference type="AlphaFoldDB" id="A0A2P6N4Z4"/>
<feature type="transmembrane region" description="Helical" evidence="7">
    <location>
        <begin position="476"/>
        <end position="501"/>
    </location>
</feature>
<feature type="transmembrane region" description="Helical" evidence="7">
    <location>
        <begin position="657"/>
        <end position="676"/>
    </location>
</feature>
<keyword evidence="5 7" id="KW-0472">Membrane</keyword>
<feature type="transmembrane region" description="Helical" evidence="7">
    <location>
        <begin position="513"/>
        <end position="533"/>
    </location>
</feature>
<dbReference type="GO" id="GO:0016036">
    <property type="term" value="P:cellular response to phosphate starvation"/>
    <property type="evidence" value="ECO:0007669"/>
    <property type="project" value="TreeGrafter"/>
</dbReference>
<proteinExistence type="inferred from homology"/>
<dbReference type="Proteomes" id="UP000241769">
    <property type="component" value="Unassembled WGS sequence"/>
</dbReference>
<dbReference type="PROSITE" id="PS51380">
    <property type="entry name" value="EXS"/>
    <property type="match status" value="1"/>
</dbReference>
<dbReference type="FunCoup" id="A0A2P6N4Z4">
    <property type="interactions" value="79"/>
</dbReference>
<evidence type="ECO:0000313" key="10">
    <source>
        <dbReference type="EMBL" id="PRP79029.1"/>
    </source>
</evidence>
<feature type="domain" description="EXS" evidence="8">
    <location>
        <begin position="594"/>
        <end position="783"/>
    </location>
</feature>
<dbReference type="InParanoid" id="A0A2P6N4Z4"/>
<evidence type="ECO:0000259" key="9">
    <source>
        <dbReference type="PROSITE" id="PS51382"/>
    </source>
</evidence>
<feature type="transmembrane region" description="Helical" evidence="7">
    <location>
        <begin position="408"/>
        <end position="429"/>
    </location>
</feature>
<dbReference type="EMBL" id="MDYQ01000200">
    <property type="protein sequence ID" value="PRP79029.1"/>
    <property type="molecule type" value="Genomic_DNA"/>
</dbReference>
<gene>
    <name evidence="10" type="ORF">PROFUN_13190</name>
</gene>
<keyword evidence="3 7" id="KW-0812">Transmembrane</keyword>
<sequence>MKFGQFLAANTVPEWRGKYLNYKGLKKKIKATRREVLDRVTGMMEDNHSGGQWVTGEFDGDIPMQSIRLSEQAAEVEFYQEIEKSLLMVNEFYNLKEQEMTKIFYGLVIQAIRLHLIEEYVPEKKRIRTRLERELTRLKAPVRISYDTQEKDDNLPHVVDLYPVKALRQSQFEVPNDAGAPPQPLAVRRTKGFARLVSSGEQILADMMSFRFKEKNNDIHVNREHHDEEDIDERPPRNASDTYKIKGRSAKVGSDSSSPTEGEEEEERDMREEAINEKNMDALSNAIQIDESRIQQRVSGSPRKLKHAFREYYRGLILLKSYCAVNNQALRKIMKKHRKNVGTSGKSEDPEKFAKSLDFPDHSKLMGLISETETLYSVVFTEGHRRMAMRKLRIENPDDTAAKMRTSFTLGVTLGLTLVLIALMFYLGFTNPGKHNYPRFDQVIVTYRGIDMYIWTKFRVNYPFIFEFPSKDHVSFLHVFQVAAVATLFWTFNLFLYILAATRAPGLLWLSDIPWQTFPLTLAGVLILFFFIFQTRSNFWLMRTLGRLFSAPFIPVVFRDFFMGDQLMSTVIVLQDLEFSICFFSYDAWAGTNYCTASNTYSKPIIVIVPAILRFLQCLRRYRDTKDFNQVLNAGKYATTFLVATFSTLKGNLTSPVFLVFWVICYVISTAYTYTWDVKKDWSLEMKREKWPRSTTTLYPKWFYAHAAISNFFLRLAWTLTTSPRTFENLFAAILASLEIVRRTQWNLIRVENEQLNNIGKFRATDVHVPLPDSVVSNFSAAVPKSGEDKKEE</sequence>
<feature type="transmembrane region" description="Helical" evidence="7">
    <location>
        <begin position="702"/>
        <end position="720"/>
    </location>
</feature>
<dbReference type="InterPro" id="IPR004342">
    <property type="entry name" value="EXS_C"/>
</dbReference>
<comment type="similarity">
    <text evidence="2">Belongs to the SYG1 (TC 2.A.94) family.</text>
</comment>
<feature type="region of interest" description="Disordered" evidence="6">
    <location>
        <begin position="222"/>
        <end position="271"/>
    </location>
</feature>
<dbReference type="GO" id="GO:0005886">
    <property type="term" value="C:plasma membrane"/>
    <property type="evidence" value="ECO:0007669"/>
    <property type="project" value="TreeGrafter"/>
</dbReference>
<dbReference type="Pfam" id="PF03124">
    <property type="entry name" value="EXS"/>
    <property type="match status" value="1"/>
</dbReference>
<evidence type="ECO:0000256" key="1">
    <source>
        <dbReference type="ARBA" id="ARBA00004141"/>
    </source>
</evidence>
<evidence type="ECO:0000256" key="2">
    <source>
        <dbReference type="ARBA" id="ARBA00009665"/>
    </source>
</evidence>
<comment type="caution">
    <text evidence="10">The sequence shown here is derived from an EMBL/GenBank/DDBJ whole genome shotgun (WGS) entry which is preliminary data.</text>
</comment>
<dbReference type="InterPro" id="IPR004331">
    <property type="entry name" value="SPX_dom"/>
</dbReference>
<dbReference type="STRING" id="1890364.A0A2P6N4Z4"/>
<evidence type="ECO:0000256" key="4">
    <source>
        <dbReference type="ARBA" id="ARBA00022989"/>
    </source>
</evidence>
<dbReference type="GO" id="GO:0005794">
    <property type="term" value="C:Golgi apparatus"/>
    <property type="evidence" value="ECO:0007669"/>
    <property type="project" value="TreeGrafter"/>
</dbReference>
<evidence type="ECO:0000256" key="6">
    <source>
        <dbReference type="SAM" id="MobiDB-lite"/>
    </source>
</evidence>